<comment type="caution">
    <text evidence="1">The sequence shown here is derived from an EMBL/GenBank/DDBJ whole genome shotgun (WGS) entry which is preliminary data.</text>
</comment>
<gene>
    <name evidence="1" type="ORF">DR980_15545</name>
</gene>
<evidence type="ECO:0000313" key="1">
    <source>
        <dbReference type="EMBL" id="RBN49052.1"/>
    </source>
</evidence>
<protein>
    <submittedName>
        <fullName evidence="1">Uncharacterized protein</fullName>
    </submittedName>
</protein>
<dbReference type="EMBL" id="QNUX01000018">
    <property type="protein sequence ID" value="RBN49052.1"/>
    <property type="molecule type" value="Genomic_DNA"/>
</dbReference>
<reference evidence="1 2" key="1">
    <citation type="submission" date="2018-07" db="EMBL/GenBank/DDBJ databases">
        <title>Complete genome sequence of Flavobacterium psychrolimnae LMG 22018.</title>
        <authorList>
            <person name="Kim D.-U."/>
        </authorList>
    </citation>
    <scope>NUCLEOTIDE SEQUENCE [LARGE SCALE GENOMIC DNA]</scope>
    <source>
        <strain evidence="1 2">LMG 22018</strain>
    </source>
</reference>
<dbReference type="AlphaFoldDB" id="A0A366AW40"/>
<organism evidence="1 2">
    <name type="scientific">Flavobacterium psychrolimnae</name>
    <dbReference type="NCBI Taxonomy" id="249351"/>
    <lineage>
        <taxon>Bacteria</taxon>
        <taxon>Pseudomonadati</taxon>
        <taxon>Bacteroidota</taxon>
        <taxon>Flavobacteriia</taxon>
        <taxon>Flavobacteriales</taxon>
        <taxon>Flavobacteriaceae</taxon>
        <taxon>Flavobacterium</taxon>
    </lineage>
</organism>
<dbReference type="Proteomes" id="UP000253676">
    <property type="component" value="Unassembled WGS sequence"/>
</dbReference>
<proteinExistence type="predicted"/>
<name>A0A366AW40_9FLAO</name>
<keyword evidence="2" id="KW-1185">Reference proteome</keyword>
<accession>A0A366AW40</accession>
<sequence length="64" mass="7652">MSPKFIFFEKISDYHSTLLEMFINVNHTRANFRSAKFFTFCGKYVPSYNTIEDKFVIIVFIMIL</sequence>
<evidence type="ECO:0000313" key="2">
    <source>
        <dbReference type="Proteomes" id="UP000253676"/>
    </source>
</evidence>